<keyword evidence="2" id="KW-1185">Reference proteome</keyword>
<dbReference type="Proteomes" id="UP000799118">
    <property type="component" value="Unassembled WGS sequence"/>
</dbReference>
<gene>
    <name evidence="1" type="ORF">BT96DRAFT_1009721</name>
</gene>
<dbReference type="Gene3D" id="2.60.120.650">
    <property type="entry name" value="Cupin"/>
    <property type="match status" value="1"/>
</dbReference>
<name>A0A6A4GC37_9AGAR</name>
<evidence type="ECO:0000313" key="2">
    <source>
        <dbReference type="Proteomes" id="UP000799118"/>
    </source>
</evidence>
<protein>
    <recommendedName>
        <fullName evidence="3">JmjC domain-containing protein</fullName>
    </recommendedName>
</protein>
<accession>A0A6A4GC37</accession>
<dbReference type="SUPFAM" id="SSF51197">
    <property type="entry name" value="Clavaminate synthase-like"/>
    <property type="match status" value="1"/>
</dbReference>
<dbReference type="AlphaFoldDB" id="A0A6A4GC37"/>
<sequence length="518" mass="58014">MYLCNPAVWHEDPESAFNVPLSPAKQAASAFVASQLECGQDASGLEPPFSPQLDAISVPSHESANPSAYKTRPYITSPPSPVQVDLLSDVLGSQVHHLAEIQTWPNGWKTVLPTLVETVEGKPVNLLRHDSDRVRWMADPHNAVDDNGSIVKYLDHNCYNEIGDMLEDIHCLMSKGHVVVLSGAVPHMRKRITSLKHIIHDFGGGFNPEQFLLNDGLSSWKQSRFHYPIKTQSHIENLLITSWGLIHHAGVYTNVHQDSEGCNTTIEVAGDRRNPVPKIWGILTFTDPSTPSKTRKDIFEMISRTCSLRSYTDDEDYKEPGGIWPLEDPQWSEICKVELVYALPGDIIFQPAGTLHLVFTPAMCVTHGGHFYSFDTMHLTEFTRALHVKAGEFVTNAIHEGIIETLVRMLLALPDMTTRVFYKRSIASLCLMVLYPKLYEAPGTKISNAIPYIKEARNIARIVIREYLGIVSTNTIQKDLKNFISQSEDYRDPGEPFKLGMLLHNLAGHDKQKSCADK</sequence>
<proteinExistence type="predicted"/>
<reference evidence="1" key="1">
    <citation type="journal article" date="2019" name="Environ. Microbiol.">
        <title>Fungal ecological strategies reflected in gene transcription - a case study of two litter decomposers.</title>
        <authorList>
            <person name="Barbi F."/>
            <person name="Kohler A."/>
            <person name="Barry K."/>
            <person name="Baskaran P."/>
            <person name="Daum C."/>
            <person name="Fauchery L."/>
            <person name="Ihrmark K."/>
            <person name="Kuo A."/>
            <person name="LaButti K."/>
            <person name="Lipzen A."/>
            <person name="Morin E."/>
            <person name="Grigoriev I.V."/>
            <person name="Henrissat B."/>
            <person name="Lindahl B."/>
            <person name="Martin F."/>
        </authorList>
    </citation>
    <scope>NUCLEOTIDE SEQUENCE</scope>
    <source>
        <strain evidence="1">JB14</strain>
    </source>
</reference>
<evidence type="ECO:0008006" key="3">
    <source>
        <dbReference type="Google" id="ProtNLM"/>
    </source>
</evidence>
<dbReference type="EMBL" id="ML770750">
    <property type="protein sequence ID" value="KAE9383037.1"/>
    <property type="molecule type" value="Genomic_DNA"/>
</dbReference>
<evidence type="ECO:0000313" key="1">
    <source>
        <dbReference type="EMBL" id="KAE9383037.1"/>
    </source>
</evidence>
<dbReference type="OrthoDB" id="2635829at2759"/>
<organism evidence="1 2">
    <name type="scientific">Gymnopus androsaceus JB14</name>
    <dbReference type="NCBI Taxonomy" id="1447944"/>
    <lineage>
        <taxon>Eukaryota</taxon>
        <taxon>Fungi</taxon>
        <taxon>Dikarya</taxon>
        <taxon>Basidiomycota</taxon>
        <taxon>Agaricomycotina</taxon>
        <taxon>Agaricomycetes</taxon>
        <taxon>Agaricomycetidae</taxon>
        <taxon>Agaricales</taxon>
        <taxon>Marasmiineae</taxon>
        <taxon>Omphalotaceae</taxon>
        <taxon>Gymnopus</taxon>
    </lineage>
</organism>